<dbReference type="EMBL" id="FNUS01000001">
    <property type="protein sequence ID" value="SEF75321.1"/>
    <property type="molecule type" value="Genomic_DNA"/>
</dbReference>
<feature type="transmembrane region" description="Helical" evidence="6">
    <location>
        <begin position="46"/>
        <end position="65"/>
    </location>
</feature>
<feature type="transmembrane region" description="Helical" evidence="6">
    <location>
        <begin position="296"/>
        <end position="316"/>
    </location>
</feature>
<dbReference type="OrthoDB" id="1186186at2"/>
<comment type="subcellular location">
    <subcellularLocation>
        <location evidence="1">Cell membrane</location>
        <topology evidence="1">Multi-pass membrane protein</topology>
    </subcellularLocation>
</comment>
<sequence length="415" mass="47071">MKNLQAFLRNFISNQGQYVFFSLFIAKVCAFAGSIFTIRLLPMAEFGTLSLVISVFSIFAAFNGMGSQQSLLRFGSMESDKVSREKLTKYLFKSGFYYQLLLTVIFLGTAIFFVSKYEDIILIFIFFGIRLIGFYFLSHIQSELRINGKNRSFALVNNVVNISGLFFILFFTYFLGLKGYLVAVAISPFIALFWYQKSAFKFKGISEILNKKEIWSYGFHASGTALMSDALFSADILLLGFMMNGDAVAHYKVALLIPANITFLAVTFMQSDFPVLAKNYSNKTFLSDYIRNYYKIFIPICILIFTVGFLFRDFILNSFFGKEYADNAVLFSVFLFVFCCNMLFRNLFGNLLSAVGKMKINTVVSFSALVLVTICGFILVPKYGILGMGFSLGITLLFTGLASMIFFFNYLKKLR</sequence>
<keyword evidence="3 6" id="KW-0812">Transmembrane</keyword>
<protein>
    <submittedName>
        <fullName evidence="7">Membrane protein involved in the export of O-antigen and teichoic acid</fullName>
    </submittedName>
</protein>
<evidence type="ECO:0000256" key="1">
    <source>
        <dbReference type="ARBA" id="ARBA00004651"/>
    </source>
</evidence>
<feature type="transmembrane region" description="Helical" evidence="6">
    <location>
        <begin position="360"/>
        <end position="379"/>
    </location>
</feature>
<dbReference type="InterPro" id="IPR002797">
    <property type="entry name" value="Polysacc_synth"/>
</dbReference>
<feature type="transmembrane region" description="Helical" evidence="6">
    <location>
        <begin position="253"/>
        <end position="275"/>
    </location>
</feature>
<feature type="transmembrane region" description="Helical" evidence="6">
    <location>
        <begin position="120"/>
        <end position="140"/>
    </location>
</feature>
<evidence type="ECO:0000256" key="4">
    <source>
        <dbReference type="ARBA" id="ARBA00022989"/>
    </source>
</evidence>
<dbReference type="PANTHER" id="PTHR30250">
    <property type="entry name" value="PST FAMILY PREDICTED COLANIC ACID TRANSPORTER"/>
    <property type="match status" value="1"/>
</dbReference>
<evidence type="ECO:0000313" key="7">
    <source>
        <dbReference type="EMBL" id="SEF75321.1"/>
    </source>
</evidence>
<keyword evidence="4 6" id="KW-1133">Transmembrane helix</keyword>
<feature type="transmembrane region" description="Helical" evidence="6">
    <location>
        <begin position="217"/>
        <end position="241"/>
    </location>
</feature>
<gene>
    <name evidence="7" type="ORF">SAMN05421847_0821</name>
</gene>
<evidence type="ECO:0000256" key="5">
    <source>
        <dbReference type="ARBA" id="ARBA00023136"/>
    </source>
</evidence>
<keyword evidence="8" id="KW-1185">Reference proteome</keyword>
<organism evidence="7 8">
    <name type="scientific">Halpernia humi</name>
    <dbReference type="NCBI Taxonomy" id="493375"/>
    <lineage>
        <taxon>Bacteria</taxon>
        <taxon>Pseudomonadati</taxon>
        <taxon>Bacteroidota</taxon>
        <taxon>Flavobacteriia</taxon>
        <taxon>Flavobacteriales</taxon>
        <taxon>Weeksellaceae</taxon>
        <taxon>Chryseobacterium group</taxon>
        <taxon>Halpernia</taxon>
    </lineage>
</organism>
<dbReference type="InterPro" id="IPR050833">
    <property type="entry name" value="Poly_Biosynth_Transport"/>
</dbReference>
<feature type="transmembrane region" description="Helical" evidence="6">
    <location>
        <begin position="152"/>
        <end position="174"/>
    </location>
</feature>
<keyword evidence="2" id="KW-1003">Cell membrane</keyword>
<dbReference type="AlphaFoldDB" id="A0A1H5ULQ5"/>
<evidence type="ECO:0000256" key="2">
    <source>
        <dbReference type="ARBA" id="ARBA00022475"/>
    </source>
</evidence>
<evidence type="ECO:0000256" key="3">
    <source>
        <dbReference type="ARBA" id="ARBA00022692"/>
    </source>
</evidence>
<keyword evidence="5 6" id="KW-0472">Membrane</keyword>
<dbReference type="Proteomes" id="UP000236738">
    <property type="component" value="Unassembled WGS sequence"/>
</dbReference>
<accession>A0A1H5ULQ5</accession>
<reference evidence="8" key="1">
    <citation type="submission" date="2016-10" db="EMBL/GenBank/DDBJ databases">
        <authorList>
            <person name="Varghese N."/>
            <person name="Submissions S."/>
        </authorList>
    </citation>
    <scope>NUCLEOTIDE SEQUENCE [LARGE SCALE GENOMIC DNA]</scope>
    <source>
        <strain evidence="8">DSM 21580</strain>
    </source>
</reference>
<evidence type="ECO:0000313" key="8">
    <source>
        <dbReference type="Proteomes" id="UP000236738"/>
    </source>
</evidence>
<feature type="transmembrane region" description="Helical" evidence="6">
    <location>
        <begin position="180"/>
        <end position="196"/>
    </location>
</feature>
<dbReference type="GO" id="GO:0005886">
    <property type="term" value="C:plasma membrane"/>
    <property type="evidence" value="ECO:0007669"/>
    <property type="project" value="UniProtKB-SubCell"/>
</dbReference>
<feature type="transmembrane region" description="Helical" evidence="6">
    <location>
        <begin position="328"/>
        <end position="348"/>
    </location>
</feature>
<name>A0A1H5ULQ5_9FLAO</name>
<evidence type="ECO:0000256" key="6">
    <source>
        <dbReference type="SAM" id="Phobius"/>
    </source>
</evidence>
<dbReference type="PANTHER" id="PTHR30250:SF11">
    <property type="entry name" value="O-ANTIGEN TRANSPORTER-RELATED"/>
    <property type="match status" value="1"/>
</dbReference>
<feature type="transmembrane region" description="Helical" evidence="6">
    <location>
        <begin position="385"/>
        <end position="411"/>
    </location>
</feature>
<feature type="transmembrane region" description="Helical" evidence="6">
    <location>
        <begin position="96"/>
        <end position="114"/>
    </location>
</feature>
<proteinExistence type="predicted"/>
<dbReference type="RefSeq" id="WP_103912805.1">
    <property type="nucleotide sequence ID" value="NZ_FNUS01000001.1"/>
</dbReference>
<feature type="transmembrane region" description="Helical" evidence="6">
    <location>
        <begin position="20"/>
        <end position="40"/>
    </location>
</feature>
<dbReference type="Pfam" id="PF01943">
    <property type="entry name" value="Polysacc_synt"/>
    <property type="match status" value="1"/>
</dbReference>